<keyword evidence="8" id="KW-0732">Signal</keyword>
<proteinExistence type="inferred from homology"/>
<dbReference type="InterPro" id="IPR005013">
    <property type="entry name" value="DDOST_48_kDa_subunit"/>
</dbReference>
<reference evidence="11" key="1">
    <citation type="journal article" date="2023" name="Mol. Plant Microbe Interact.">
        <title>Elucidating the Obligate Nature and Biological Capacity of an Invasive Fungal Corn Pathogen.</title>
        <authorList>
            <person name="MacCready J.S."/>
            <person name="Roggenkamp E.M."/>
            <person name="Gdanetz K."/>
            <person name="Chilvers M.I."/>
        </authorList>
    </citation>
    <scope>NUCLEOTIDE SEQUENCE</scope>
    <source>
        <strain evidence="11">PM02</strain>
    </source>
</reference>
<comment type="function">
    <text evidence="8">Subunit of the oligosaccharyl transferase (OST) complex that catalyzes the initial transfer of a defined glycan (Glc(3)Man(9)GlcNAc(2) in eukaryotes) from the lipid carrier dolichol-pyrophosphate to an asparagine residue within an Asn-X-Ser/Thr consensus motif in nascent polypeptide chains, the first step in protein N-glycosylation. N-glycosylation occurs cotranslationally and the complex associates with the Sec61 complex at the channel-forming translocon complex that mediates protein translocation across the endoplasmic reticulum (ER).</text>
</comment>
<comment type="caution">
    <text evidence="11">The sequence shown here is derived from an EMBL/GenBank/DDBJ whole genome shotgun (WGS) entry which is preliminary data.</text>
</comment>
<comment type="pathway">
    <text evidence="2 8">Protein modification; protein glycosylation.</text>
</comment>
<feature type="domain" description="OST48 middle" evidence="10">
    <location>
        <begin position="311"/>
        <end position="455"/>
    </location>
</feature>
<dbReference type="PANTHER" id="PTHR10830">
    <property type="entry name" value="DOLICHYL-DIPHOSPHOOLIGOSACCHARIDE--PROTEIN GLYCOSYLTRANSFERASE 48 KDA SUBUNIT"/>
    <property type="match status" value="1"/>
</dbReference>
<dbReference type="Proteomes" id="UP001217918">
    <property type="component" value="Unassembled WGS sequence"/>
</dbReference>
<evidence type="ECO:0000313" key="12">
    <source>
        <dbReference type="Proteomes" id="UP001217918"/>
    </source>
</evidence>
<dbReference type="InterPro" id="IPR055459">
    <property type="entry name" value="OST48_MD"/>
</dbReference>
<evidence type="ECO:0000259" key="10">
    <source>
        <dbReference type="Pfam" id="PF23358"/>
    </source>
</evidence>
<keyword evidence="5 8" id="KW-0256">Endoplasmic reticulum</keyword>
<dbReference type="EMBL" id="JAQQPM010000009">
    <property type="protein sequence ID" value="KAK2075060.1"/>
    <property type="molecule type" value="Genomic_DNA"/>
</dbReference>
<dbReference type="AlphaFoldDB" id="A0AAD9MI28"/>
<keyword evidence="7 8" id="KW-0472">Membrane</keyword>
<feature type="chain" id="PRO_5041783871" description="Dolichyl-diphosphooligosaccharide--protein glycosyltransferase subunit WBP1" evidence="8">
    <location>
        <begin position="22"/>
        <end position="473"/>
    </location>
</feature>
<evidence type="ECO:0000259" key="9">
    <source>
        <dbReference type="Pfam" id="PF03345"/>
    </source>
</evidence>
<evidence type="ECO:0000256" key="8">
    <source>
        <dbReference type="RuleBase" id="RU361142"/>
    </source>
</evidence>
<protein>
    <recommendedName>
        <fullName evidence="8">Dolichyl-diphosphooligosaccharide--protein glycosyltransferase subunit WBP1</fullName>
        <shortName evidence="8">Oligosaccharyl transferase subunit WBP1</shortName>
    </recommendedName>
</protein>
<gene>
    <name evidence="11" type="ORF">P8C59_009218</name>
</gene>
<sequence length="473" mass="51594">MRSFPILLVLLLVSLVSASSAAGSRLLAVLDDVEDKAKYSKFLGDLENRGFDIKFETPKSESLRLFHLGERTYDHVIFFPVKAKGLGPNLTPNALLQFINAEGNILVALTSGQATPSSLVSLLSELDIQLPADRTGLVVDHFHHDAASAADRHDVLLLPAPGPLRPDMVDVFASGARPGEDLVAFPRGLGAVLGPGPLLHPVLRAPPTAYLYNPGEQPSGVDPAELFAAGRQLALVATAQARNSARLTLVGAAEMLEDRWFDATVKTVGGGNEVRTFNREFAKRIAGWTFKELGVLRVNWIEHHLDEAGASNQSNPKIYRVKNDVTYSISLSHWSWDTWAAFAVPPHDALQLEFSMLSPFHRLALARDEARSDPAAAVFAAAFRLPDQHGIFNFVVDYRRPLLTNVAEKRTVSVRHMAHDEWPRSFVISAAWPWIAGIAATVVGWLAFVALWMYSAPAGGRGKGKGRSAKKTQ</sequence>
<organism evidence="11 12">
    <name type="scientific">Phyllachora maydis</name>
    <dbReference type="NCBI Taxonomy" id="1825666"/>
    <lineage>
        <taxon>Eukaryota</taxon>
        <taxon>Fungi</taxon>
        <taxon>Dikarya</taxon>
        <taxon>Ascomycota</taxon>
        <taxon>Pezizomycotina</taxon>
        <taxon>Sordariomycetes</taxon>
        <taxon>Sordariomycetidae</taxon>
        <taxon>Phyllachorales</taxon>
        <taxon>Phyllachoraceae</taxon>
        <taxon>Phyllachora</taxon>
    </lineage>
</organism>
<evidence type="ECO:0000256" key="6">
    <source>
        <dbReference type="ARBA" id="ARBA00022989"/>
    </source>
</evidence>
<dbReference type="Pfam" id="PF03345">
    <property type="entry name" value="OST48_N"/>
    <property type="match status" value="1"/>
</dbReference>
<dbReference type="GO" id="GO:0008250">
    <property type="term" value="C:oligosaccharyltransferase complex"/>
    <property type="evidence" value="ECO:0007669"/>
    <property type="project" value="TreeGrafter"/>
</dbReference>
<keyword evidence="6 8" id="KW-1133">Transmembrane helix</keyword>
<evidence type="ECO:0000256" key="2">
    <source>
        <dbReference type="ARBA" id="ARBA00004922"/>
    </source>
</evidence>
<feature type="signal peptide" evidence="8">
    <location>
        <begin position="1"/>
        <end position="21"/>
    </location>
</feature>
<dbReference type="InterPro" id="IPR055457">
    <property type="entry name" value="OST48_N"/>
</dbReference>
<evidence type="ECO:0000256" key="4">
    <source>
        <dbReference type="ARBA" id="ARBA00022692"/>
    </source>
</evidence>
<feature type="domain" description="OST48 N-terminal" evidence="9">
    <location>
        <begin position="25"/>
        <end position="289"/>
    </location>
</feature>
<comment type="subcellular location">
    <subcellularLocation>
        <location evidence="8">Endoplasmic reticulum membrane</location>
        <topology evidence="8">Single-pass type I membrane protein</topology>
    </subcellularLocation>
    <subcellularLocation>
        <location evidence="1">Membrane</location>
        <topology evidence="1">Single-pass type I membrane protein</topology>
    </subcellularLocation>
</comment>
<comment type="similarity">
    <text evidence="3 8">Belongs to the DDOST 48 kDa subunit family.</text>
</comment>
<keyword evidence="4 8" id="KW-0812">Transmembrane</keyword>
<dbReference type="GO" id="GO:0018279">
    <property type="term" value="P:protein N-linked glycosylation via asparagine"/>
    <property type="evidence" value="ECO:0007669"/>
    <property type="project" value="UniProtKB-UniRule"/>
</dbReference>
<comment type="subunit">
    <text evidence="8">Component of the oligosaccharyltransferase (OST) complex.</text>
</comment>
<name>A0AAD9MI28_9PEZI</name>
<evidence type="ECO:0000256" key="1">
    <source>
        <dbReference type="ARBA" id="ARBA00004479"/>
    </source>
</evidence>
<keyword evidence="12" id="KW-1185">Reference proteome</keyword>
<evidence type="ECO:0000313" key="11">
    <source>
        <dbReference type="EMBL" id="KAK2075060.1"/>
    </source>
</evidence>
<accession>A0AAD9MI28</accession>
<dbReference type="Pfam" id="PF23358">
    <property type="entry name" value="OST48_MD"/>
    <property type="match status" value="1"/>
</dbReference>
<feature type="transmembrane region" description="Helical" evidence="8">
    <location>
        <begin position="431"/>
        <end position="454"/>
    </location>
</feature>
<dbReference type="PANTHER" id="PTHR10830:SF0">
    <property type="entry name" value="DOLICHYL-DIPHOSPHOOLIGOSACCHARIDE--PROTEIN GLYCOSYLTRANSFERASE 48 KDA SUBUNIT"/>
    <property type="match status" value="1"/>
</dbReference>
<evidence type="ECO:0000256" key="3">
    <source>
        <dbReference type="ARBA" id="ARBA00008743"/>
    </source>
</evidence>
<evidence type="ECO:0000256" key="7">
    <source>
        <dbReference type="ARBA" id="ARBA00023136"/>
    </source>
</evidence>
<evidence type="ECO:0000256" key="5">
    <source>
        <dbReference type="ARBA" id="ARBA00022824"/>
    </source>
</evidence>